<sequence>MRNETEQYPFTDQQIQVIDGFYPDFKKYAEEHDPTFKGGCPQVNQWKKDKAASIMGTKHFEKMPALHSRDKWEKAIRRRFGNYFHNRLKKRASGVEPKATTLERETDVALRKLLQHAFVIFTGDYPARQLFANDNETTVQAAAKVISDGHPSYVGGAAYQMALADLWSKADQGLWEAKAKAVAEDIAANQNEFPALISKALRELCGRGLLGSTVVSLLYAYRRDDNGLEYGTIYTGYNATTKSEIQEELDNHEAITEMWYKHAQRLIPRIPSKSSITIPCNRNGVPLFPDFDVMTSGIPMAVNLMKDYLTTLWTFSLPGGEVSTIPWAHIFETPTAYYDTDTFQLPAPLRNPTLFNAVEVCSLVDFFMTQTKNDIPFQFRPVKGLSSTPTTAPTTHGGAPSMPTLLIADNHVHHDETSSTAKSPLTTPVISSRMPNNPAPPASTAANADHHPSIAADTNPVPQPTPSGTAPIPSVQISPIHGAPVNSFGTSPDTSVHNSSTPSTKSDHVSATFGTPMAPIPSAPISPIPRRASLRLLSVPPDASLRGSTAPSAKTDHVSAMGSTLVAPIPSAPISSISSRSSISSFSTSADTSARDSIALSTHAGHVPVRFSTPESNVGATLQAMPSPLTPQLLLSPVPVRKSQQSEVEGAKDEMAPVSTGGHGRGARGRGRGGRGRGKVAVQQSHEAEGSEMGTQTGVRRSSRKRKEPDSSEISRSTPPSKRK</sequence>
<dbReference type="AlphaFoldDB" id="A0A369K2F6"/>
<dbReference type="Proteomes" id="UP000076154">
    <property type="component" value="Unassembled WGS sequence"/>
</dbReference>
<dbReference type="EMBL" id="LUEZ02000040">
    <property type="protein sequence ID" value="RDB26033.1"/>
    <property type="molecule type" value="Genomic_DNA"/>
</dbReference>
<feature type="compositionally biased region" description="Polar residues" evidence="1">
    <location>
        <begin position="418"/>
        <end position="434"/>
    </location>
</feature>
<evidence type="ECO:0000313" key="3">
    <source>
        <dbReference type="Proteomes" id="UP000076154"/>
    </source>
</evidence>
<dbReference type="OrthoDB" id="3063186at2759"/>
<organism evidence="2 3">
    <name type="scientific">Hypsizygus marmoreus</name>
    <name type="common">White beech mushroom</name>
    <name type="synonym">Agaricus marmoreus</name>
    <dbReference type="NCBI Taxonomy" id="39966"/>
    <lineage>
        <taxon>Eukaryota</taxon>
        <taxon>Fungi</taxon>
        <taxon>Dikarya</taxon>
        <taxon>Basidiomycota</taxon>
        <taxon>Agaricomycotina</taxon>
        <taxon>Agaricomycetes</taxon>
        <taxon>Agaricomycetidae</taxon>
        <taxon>Agaricales</taxon>
        <taxon>Tricholomatineae</taxon>
        <taxon>Lyophyllaceae</taxon>
        <taxon>Hypsizygus</taxon>
    </lineage>
</organism>
<dbReference type="InParanoid" id="A0A369K2F6"/>
<feature type="compositionally biased region" description="Basic residues" evidence="1">
    <location>
        <begin position="665"/>
        <end position="678"/>
    </location>
</feature>
<gene>
    <name evidence="2" type="ORF">Hypma_006438</name>
</gene>
<feature type="compositionally biased region" description="Low complexity" evidence="1">
    <location>
        <begin position="386"/>
        <end position="401"/>
    </location>
</feature>
<feature type="compositionally biased region" description="Polar residues" evidence="1">
    <location>
        <begin position="712"/>
        <end position="724"/>
    </location>
</feature>
<keyword evidence="3" id="KW-1185">Reference proteome</keyword>
<dbReference type="STRING" id="39966.A0A369K2F6"/>
<evidence type="ECO:0000313" key="2">
    <source>
        <dbReference type="EMBL" id="RDB26033.1"/>
    </source>
</evidence>
<protein>
    <submittedName>
        <fullName evidence="2">Uncharacterized protein</fullName>
    </submittedName>
</protein>
<reference evidence="2" key="1">
    <citation type="submission" date="2018-04" db="EMBL/GenBank/DDBJ databases">
        <title>Whole genome sequencing of Hypsizygus marmoreus.</title>
        <authorList>
            <person name="Choi I.-G."/>
            <person name="Min B."/>
            <person name="Kim J.-G."/>
            <person name="Kim S."/>
            <person name="Oh Y.-L."/>
            <person name="Kong W.-S."/>
            <person name="Park H."/>
            <person name="Jeong J."/>
            <person name="Song E.-S."/>
        </authorList>
    </citation>
    <scope>NUCLEOTIDE SEQUENCE [LARGE SCALE GENOMIC DNA]</scope>
    <source>
        <strain evidence="2">51987-8</strain>
    </source>
</reference>
<feature type="region of interest" description="Disordered" evidence="1">
    <location>
        <begin position="638"/>
        <end position="724"/>
    </location>
</feature>
<accession>A0A369K2F6</accession>
<feature type="compositionally biased region" description="Polar residues" evidence="1">
    <location>
        <begin position="487"/>
        <end position="504"/>
    </location>
</feature>
<feature type="region of interest" description="Disordered" evidence="1">
    <location>
        <begin position="383"/>
        <end position="526"/>
    </location>
</feature>
<proteinExistence type="predicted"/>
<name>A0A369K2F6_HYPMA</name>
<evidence type="ECO:0000256" key="1">
    <source>
        <dbReference type="SAM" id="MobiDB-lite"/>
    </source>
</evidence>
<comment type="caution">
    <text evidence="2">The sequence shown here is derived from an EMBL/GenBank/DDBJ whole genome shotgun (WGS) entry which is preliminary data.</text>
</comment>